<dbReference type="SUPFAM" id="SSF51306">
    <property type="entry name" value="LexA/Signal peptidase"/>
    <property type="match status" value="1"/>
</dbReference>
<dbReference type="PANTHER" id="PTHR43390:SF1">
    <property type="entry name" value="CHLOROPLAST PROCESSING PEPTIDASE"/>
    <property type="match status" value="1"/>
</dbReference>
<comment type="subcellular location">
    <subcellularLocation>
        <location evidence="2">Cell membrane</location>
        <topology evidence="2">Single-pass type II membrane protein</topology>
    </subcellularLocation>
    <subcellularLocation>
        <location evidence="7">Membrane</location>
        <topology evidence="7">Single-pass type II membrane protein</topology>
    </subcellularLocation>
</comment>
<comment type="caution">
    <text evidence="10">The sequence shown here is derived from an EMBL/GenBank/DDBJ whole genome shotgun (WGS) entry which is preliminary data.</text>
</comment>
<protein>
    <recommendedName>
        <fullName evidence="4 7">Signal peptidase I</fullName>
        <ecNumber evidence="4 7">3.4.21.89</ecNumber>
    </recommendedName>
</protein>
<dbReference type="PROSITE" id="PS00761">
    <property type="entry name" value="SPASE_I_3"/>
    <property type="match status" value="1"/>
</dbReference>
<dbReference type="NCBIfam" id="TIGR02227">
    <property type="entry name" value="sigpep_I_bact"/>
    <property type="match status" value="1"/>
</dbReference>
<dbReference type="GO" id="GO:0004252">
    <property type="term" value="F:serine-type endopeptidase activity"/>
    <property type="evidence" value="ECO:0007669"/>
    <property type="project" value="InterPro"/>
</dbReference>
<evidence type="ECO:0000259" key="9">
    <source>
        <dbReference type="Pfam" id="PF10502"/>
    </source>
</evidence>
<feature type="active site" evidence="6">
    <location>
        <position position="141"/>
    </location>
</feature>
<dbReference type="RefSeq" id="WP_259524856.1">
    <property type="nucleotide sequence ID" value="NZ_JANLCK010000001.1"/>
</dbReference>
<evidence type="ECO:0000256" key="2">
    <source>
        <dbReference type="ARBA" id="ARBA00004401"/>
    </source>
</evidence>
<feature type="compositionally biased region" description="Polar residues" evidence="8">
    <location>
        <begin position="1"/>
        <end position="11"/>
    </location>
</feature>
<keyword evidence="11" id="KW-1185">Reference proteome</keyword>
<keyword evidence="7" id="KW-0645">Protease</keyword>
<gene>
    <name evidence="10" type="primary">lepB</name>
    <name evidence="10" type="ORF">N1028_00870</name>
</gene>
<feature type="transmembrane region" description="Helical" evidence="7">
    <location>
        <begin position="35"/>
        <end position="58"/>
    </location>
</feature>
<evidence type="ECO:0000256" key="8">
    <source>
        <dbReference type="SAM" id="MobiDB-lite"/>
    </source>
</evidence>
<sequence>MTDITAPQNGVPSDEQAEGDTAEQRRSKRQRSAWLFARDLLIIFVVALLASVLIKTFLVRSFFIPSGSMENTLQIDDRILVNQLEPGLIPLERGDVVVFQDPGGWLPAVAEPEKNPVAAALDWVLEGVGLAADDANDHLIKRVIGLPGDHVACCNALGQMTVNGVPLDESAYLKLPDGVSAVSQESFDVVVPEGSLWVMGDNRYNSADSRFNQDQPGKGFVPIENVVGRAILVTWPVDHWTWLDNYGSVFSSVPDAAAAVEPAPASTTTGGE</sequence>
<feature type="region of interest" description="Disordered" evidence="8">
    <location>
        <begin position="1"/>
        <end position="25"/>
    </location>
</feature>
<keyword evidence="5 7" id="KW-0378">Hydrolase</keyword>
<feature type="active site" evidence="6">
    <location>
        <position position="68"/>
    </location>
</feature>
<dbReference type="PRINTS" id="PR00727">
    <property type="entry name" value="LEADERPTASE"/>
</dbReference>
<dbReference type="InterPro" id="IPR019758">
    <property type="entry name" value="Pept_S26A_signal_pept_1_CS"/>
</dbReference>
<dbReference type="Pfam" id="PF10502">
    <property type="entry name" value="Peptidase_S26"/>
    <property type="match status" value="1"/>
</dbReference>
<dbReference type="Gene3D" id="2.10.109.10">
    <property type="entry name" value="Umud Fragment, subunit A"/>
    <property type="match status" value="1"/>
</dbReference>
<evidence type="ECO:0000256" key="4">
    <source>
        <dbReference type="ARBA" id="ARBA00013208"/>
    </source>
</evidence>
<evidence type="ECO:0000256" key="6">
    <source>
        <dbReference type="PIRSR" id="PIRSR600223-1"/>
    </source>
</evidence>
<feature type="domain" description="Peptidase S26" evidence="9">
    <location>
        <begin position="39"/>
        <end position="235"/>
    </location>
</feature>
<proteinExistence type="inferred from homology"/>
<evidence type="ECO:0000256" key="7">
    <source>
        <dbReference type="RuleBase" id="RU362042"/>
    </source>
</evidence>
<evidence type="ECO:0000256" key="3">
    <source>
        <dbReference type="ARBA" id="ARBA00009370"/>
    </source>
</evidence>
<dbReference type="InterPro" id="IPR019533">
    <property type="entry name" value="Peptidase_S26"/>
</dbReference>
<evidence type="ECO:0000313" key="11">
    <source>
        <dbReference type="Proteomes" id="UP001165587"/>
    </source>
</evidence>
<dbReference type="GO" id="GO:0009003">
    <property type="term" value="F:signal peptidase activity"/>
    <property type="evidence" value="ECO:0007669"/>
    <property type="project" value="UniProtKB-EC"/>
</dbReference>
<comment type="similarity">
    <text evidence="3 7">Belongs to the peptidase S26 family.</text>
</comment>
<keyword evidence="7" id="KW-1133">Transmembrane helix</keyword>
<evidence type="ECO:0000256" key="5">
    <source>
        <dbReference type="ARBA" id="ARBA00022801"/>
    </source>
</evidence>
<dbReference type="PANTHER" id="PTHR43390">
    <property type="entry name" value="SIGNAL PEPTIDASE I"/>
    <property type="match status" value="1"/>
</dbReference>
<reference evidence="10" key="1">
    <citation type="submission" date="2022-08" db="EMBL/GenBank/DDBJ databases">
        <authorList>
            <person name="Deng Y."/>
            <person name="Han X.-F."/>
            <person name="Zhang Y.-Q."/>
        </authorList>
    </citation>
    <scope>NUCLEOTIDE SEQUENCE</scope>
    <source>
        <strain evidence="10">CPCC 203407</strain>
    </source>
</reference>
<dbReference type="GO" id="GO:0006465">
    <property type="term" value="P:signal peptide processing"/>
    <property type="evidence" value="ECO:0007669"/>
    <property type="project" value="InterPro"/>
</dbReference>
<evidence type="ECO:0000256" key="1">
    <source>
        <dbReference type="ARBA" id="ARBA00000677"/>
    </source>
</evidence>
<dbReference type="Proteomes" id="UP001165587">
    <property type="component" value="Unassembled WGS sequence"/>
</dbReference>
<dbReference type="GO" id="GO:0005886">
    <property type="term" value="C:plasma membrane"/>
    <property type="evidence" value="ECO:0007669"/>
    <property type="project" value="UniProtKB-SubCell"/>
</dbReference>
<name>A0AA41XE00_9MICO</name>
<evidence type="ECO:0000313" key="10">
    <source>
        <dbReference type="EMBL" id="MCS5724439.1"/>
    </source>
</evidence>
<dbReference type="EC" id="3.4.21.89" evidence="4 7"/>
<keyword evidence="7" id="KW-0812">Transmembrane</keyword>
<organism evidence="10 11">
    <name type="scientific">Herbiconiux oxytropis</name>
    <dbReference type="NCBI Taxonomy" id="2970915"/>
    <lineage>
        <taxon>Bacteria</taxon>
        <taxon>Bacillati</taxon>
        <taxon>Actinomycetota</taxon>
        <taxon>Actinomycetes</taxon>
        <taxon>Micrococcales</taxon>
        <taxon>Microbacteriaceae</taxon>
        <taxon>Herbiconiux</taxon>
    </lineage>
</organism>
<dbReference type="EMBL" id="JANLCK010000001">
    <property type="protein sequence ID" value="MCS5724439.1"/>
    <property type="molecule type" value="Genomic_DNA"/>
</dbReference>
<comment type="catalytic activity">
    <reaction evidence="1 7">
        <text>Cleavage of hydrophobic, N-terminal signal or leader sequences from secreted and periplasmic proteins.</text>
        <dbReference type="EC" id="3.4.21.89"/>
    </reaction>
</comment>
<keyword evidence="7" id="KW-0472">Membrane</keyword>
<accession>A0AA41XE00</accession>
<dbReference type="CDD" id="cd06530">
    <property type="entry name" value="S26_SPase_I"/>
    <property type="match status" value="1"/>
</dbReference>
<dbReference type="InterPro" id="IPR036286">
    <property type="entry name" value="LexA/Signal_pep-like_sf"/>
</dbReference>
<dbReference type="AlphaFoldDB" id="A0AA41XE00"/>
<dbReference type="InterPro" id="IPR000223">
    <property type="entry name" value="Pept_S26A_signal_pept_1"/>
</dbReference>